<dbReference type="HOGENOM" id="CLU_239217_0_0_10"/>
<dbReference type="eggNOG" id="COG3291">
    <property type="taxonomic scope" value="Bacteria"/>
</dbReference>
<dbReference type="Pfam" id="PF13573">
    <property type="entry name" value="SprB"/>
    <property type="match status" value="12"/>
</dbReference>
<proteinExistence type="predicted"/>
<reference evidence="3" key="2">
    <citation type="submission" date="2011-02" db="EMBL/GenBank/DDBJ databases">
        <title>The complete genome of Fluviicola taffensis DSM 16823.</title>
        <authorList>
            <consortium name="US DOE Joint Genome Institute (JGI-PGF)"/>
            <person name="Lucas S."/>
            <person name="Copeland A."/>
            <person name="Lapidus A."/>
            <person name="Bruce D."/>
            <person name="Goodwin L."/>
            <person name="Pitluck S."/>
            <person name="Kyrpides N."/>
            <person name="Mavromatis K."/>
            <person name="Ivanova N."/>
            <person name="Mikhailova N."/>
            <person name="Pagani I."/>
            <person name="Chertkov O."/>
            <person name="Detter J.C."/>
            <person name="Han C."/>
            <person name="Tapia R."/>
            <person name="Land M."/>
            <person name="Hauser L."/>
            <person name="Markowitz V."/>
            <person name="Cheng J.-F."/>
            <person name="Hugenholtz P."/>
            <person name="Woyke T."/>
            <person name="Wu D."/>
            <person name="Tindall B."/>
            <person name="Pomrenke H.G."/>
            <person name="Brambilla E."/>
            <person name="Klenk H.-P."/>
            <person name="Eisen J.A."/>
        </authorList>
    </citation>
    <scope>NUCLEOTIDE SEQUENCE [LARGE SCALE GENOMIC DNA]</scope>
    <source>
        <strain evidence="3">DSM 16823 / RW262 / RW262</strain>
    </source>
</reference>
<dbReference type="Pfam" id="PF13585">
    <property type="entry name" value="CHU_C"/>
    <property type="match status" value="1"/>
</dbReference>
<dbReference type="InterPro" id="IPR026341">
    <property type="entry name" value="T9SS_type_B"/>
</dbReference>
<keyword evidence="3" id="KW-1185">Reference proteome</keyword>
<dbReference type="KEGG" id="fte:Fluta_3336"/>
<dbReference type="EMBL" id="CP002542">
    <property type="protein sequence ID" value="AEA45308.1"/>
    <property type="molecule type" value="Genomic_DNA"/>
</dbReference>
<dbReference type="Gene3D" id="2.60.40.740">
    <property type="match status" value="3"/>
</dbReference>
<evidence type="ECO:0000259" key="1">
    <source>
        <dbReference type="PROSITE" id="PS50093"/>
    </source>
</evidence>
<dbReference type="InterPro" id="IPR022409">
    <property type="entry name" value="PKD/Chitinase_dom"/>
</dbReference>
<dbReference type="STRING" id="755732.Fluta_3336"/>
<dbReference type="Proteomes" id="UP000007463">
    <property type="component" value="Chromosome"/>
</dbReference>
<dbReference type="SUPFAM" id="SSF49299">
    <property type="entry name" value="PKD domain"/>
    <property type="match status" value="2"/>
</dbReference>
<accession>F2IAY4</accession>
<evidence type="ECO:0000313" key="3">
    <source>
        <dbReference type="Proteomes" id="UP000007463"/>
    </source>
</evidence>
<sequence>MGGAGQTTTVPSTFINYIAPEITATVNTPVCVGNAINFTTVVSIPGGTYAWTGPNSYTSTAANPTIASAALTHTGNYRVIYTTPGGCKDTFIVALVVNPNPVISLIGTNLSCATPCNGTINVNFTTSTTAPYTYAWSNGASTPNLSGLCAGNYSVTVTDAKTCTATANTTLTAPAPLVAAIVKTNATCNNVCNGTITVNASGGTAAYQYSLNGATNQVSNSYTALCDGAYSVVVTDANSCTVTVNSTITEPTPLNLALVSTVPATCGTSNGSLTVSATGGTTSYTYTVGAVTQASGTFTGLTPGIHNVIVTDANGCTKNLSVTIVAANSPVASILSQQPVSCFGGFNGSVIIGVTGGTGPYTYSLNPGPTNQASNLFSNLQAGSYTARVTDINGCFNTIPVIIVQPTQLTYTTALTSTSCFGVCDGQIQITPSGGTAPYDFSHDNGLTFTLANPILNLCAGNIDVVVRDSKGCLTNSTVVITQPTAVSATFVKVDPICNGSCDGSITVTASGGTPTYSYSLNGAASQTSNVILNVCAGNQDVEITDANGCTFEVNPTLVNPPAIQIDTLSMTESNCGFNNGELVVTATGPNPGFQYSINTDPFQPSGVFPNLFAGAYLVHVMDDIGCQDSIYFGVNDVEMDGILISQADPLCFGSFDGTVEVTNVNGLAPISFELDNSGAPQSSGFFPNLSEGSHIVTIYDGGFCVFTIPLNLSQPDPITFDQIVSNVACNGGSTGEIEFTNVIGGTGAYQFSIDGGNVFDVPTTYSNLPIGGFDLVVMDVNGCMEFGHVDIDQSLPIEISNNKADLTCFQNTSGFIQLGATGGNGGFQYSITGGAPFSASSSFFGLSAQVYNVVVTDQEGCVQDTTITLIEPADLIASAVPTDVLCNNACDGIIIGNASGGTVSYMYSVDGGIIFNVTGTFNNLCSGPYDLIVTDINACADTATTTIGSPAGVTLSVTLTPSTCGNANGEIDMSLAGGTIPYTYSIDAGTTFVSTNVFNGLTANDYELEAEDANGCGVDSIVTILNLVSPVISGVYVTEPTCFSICDGIAHVSGTGGTGALTFELNGVTQTDSIFNGLCAGTYDVVISDVNSCTDTLNVIINQPDTLTFTSLGTNLTCFQNSSGSIDITAIGGTAPFEYSYDNGGTFVSSNTLQVIPAGTYNLIVRDDHNCQSIGSQVLTQPGLLTATLTITDPTCFGFNNGSAVANTIGGTLAYTYHWNNVAGPSNTNSNLTSGNYTLQITDANNCAFDTTYVITDPAEFVIDSTTHVNTSCNTFCDGSATIYAPGGVSFSFDNGATFNPANTLGALCANAYQVQATNAAGCIAISSVQIEQPLPVQLFSSLDSLMCTGDTIPLFAVAFGGTTPYTYTWSNGFVGQTQDVIQSTPAIYTVSVADANGCTTAAPNSVNLTMLPIFAYSIFGDTSICSGNPITLLVNVTDGAPTYTYQWSTSVNDTLNNVTVNPTAATLYNVTISDVCVTVDTSIQVNLYSVPTAQFVTSDQVGCSPLNVTFSNDLAITNLQNCTWTFSDGQTFNGCGSINATFTNPGCYDVIFTGNTTDGCPVTGTFASAVCVYDNPVANFNHSPSLPTELNNTVQFTNLSYGETTYNWNFGTSYGTSTIENPTHSFHGVRPDETITVCLTVTSEHGCADSICKAIKFFSDFLVWVPNTFTPDGDEFNNVFKPIFSKDREIDDYTLMIFNRWGEVVFESHDTEFGWDGTYHAEYVQDGVYTWMIEVKDGLKNKSEKFTGHVNKLQ</sequence>
<dbReference type="Gene3D" id="2.60.40.10">
    <property type="entry name" value="Immunoglobulins"/>
    <property type="match status" value="3"/>
</dbReference>
<dbReference type="NCBIfam" id="TIGR04131">
    <property type="entry name" value="Bac_Flav_CTERM"/>
    <property type="match status" value="1"/>
</dbReference>
<gene>
    <name evidence="2" type="ordered locus">Fluta_3336</name>
</gene>
<name>F2IAY4_FLUTR</name>
<organism evidence="2 3">
    <name type="scientific">Fluviicola taffensis (strain DSM 16823 / NCIMB 13979 / RW262)</name>
    <dbReference type="NCBI Taxonomy" id="755732"/>
    <lineage>
        <taxon>Bacteria</taxon>
        <taxon>Pseudomonadati</taxon>
        <taxon>Bacteroidota</taxon>
        <taxon>Flavobacteriia</taxon>
        <taxon>Flavobacteriales</taxon>
        <taxon>Crocinitomicaceae</taxon>
        <taxon>Fluviicola</taxon>
    </lineage>
</organism>
<dbReference type="InterPro" id="IPR035986">
    <property type="entry name" value="PKD_dom_sf"/>
</dbReference>
<dbReference type="InterPro" id="IPR000601">
    <property type="entry name" value="PKD_dom"/>
</dbReference>
<protein>
    <submittedName>
        <fullName evidence="2">Gliding motility-related protein protein</fullName>
    </submittedName>
</protein>
<dbReference type="InterPro" id="IPR013783">
    <property type="entry name" value="Ig-like_fold"/>
</dbReference>
<dbReference type="InterPro" id="IPR025667">
    <property type="entry name" value="SprB_repeat"/>
</dbReference>
<evidence type="ECO:0000313" key="2">
    <source>
        <dbReference type="EMBL" id="AEA45308.1"/>
    </source>
</evidence>
<feature type="domain" description="PKD" evidence="1">
    <location>
        <begin position="1493"/>
        <end position="1572"/>
    </location>
</feature>
<dbReference type="PROSITE" id="PS50093">
    <property type="entry name" value="PKD"/>
    <property type="match status" value="1"/>
</dbReference>
<dbReference type="SMART" id="SM00089">
    <property type="entry name" value="PKD"/>
    <property type="match status" value="3"/>
</dbReference>
<reference evidence="2 3" key="1">
    <citation type="journal article" date="2011" name="Stand. Genomic Sci.">
        <title>Complete genome sequence of the gliding freshwater bacterium Fluviicola taffensis type strain (RW262).</title>
        <authorList>
            <person name="Woyke T."/>
            <person name="Chertkov O."/>
            <person name="Lapidus A."/>
            <person name="Nolan M."/>
            <person name="Lucas S."/>
            <person name="Del Rio T.G."/>
            <person name="Tice H."/>
            <person name="Cheng J.F."/>
            <person name="Tapia R."/>
            <person name="Han C."/>
            <person name="Goodwin L."/>
            <person name="Pitluck S."/>
            <person name="Liolios K."/>
            <person name="Pagani I."/>
            <person name="Ivanova N."/>
            <person name="Huntemann M."/>
            <person name="Mavromatis K."/>
            <person name="Mikhailova N."/>
            <person name="Pati A."/>
            <person name="Chen A."/>
            <person name="Palaniappan K."/>
            <person name="Land M."/>
            <person name="Hauser L."/>
            <person name="Brambilla E.M."/>
            <person name="Rohde M."/>
            <person name="Mwirichia R."/>
            <person name="Sikorski J."/>
            <person name="Tindall B.J."/>
            <person name="Goker M."/>
            <person name="Bristow J."/>
            <person name="Eisen J.A."/>
            <person name="Markowitz V."/>
            <person name="Hugenholtz P."/>
            <person name="Klenk H.P."/>
            <person name="Kyrpides N.C."/>
        </authorList>
    </citation>
    <scope>NUCLEOTIDE SEQUENCE [LARGE SCALE GENOMIC DNA]</scope>
    <source>
        <strain evidence="3">DSM 16823 / RW262 / RW262</strain>
    </source>
</reference>